<dbReference type="AlphaFoldDB" id="A0A517YB05"/>
<dbReference type="InterPro" id="IPR011611">
    <property type="entry name" value="PfkB_dom"/>
</dbReference>
<keyword evidence="2 5" id="KW-0808">Transferase</keyword>
<dbReference type="Pfam" id="PF00294">
    <property type="entry name" value="PfkB"/>
    <property type="match status" value="2"/>
</dbReference>
<evidence type="ECO:0000313" key="5">
    <source>
        <dbReference type="EMBL" id="QDU27423.1"/>
    </source>
</evidence>
<feature type="domain" description="Carbohydrate kinase PfkB" evidence="4">
    <location>
        <begin position="22"/>
        <end position="221"/>
    </location>
</feature>
<evidence type="ECO:0000256" key="2">
    <source>
        <dbReference type="ARBA" id="ARBA00022679"/>
    </source>
</evidence>
<dbReference type="EMBL" id="CP036274">
    <property type="protein sequence ID" value="QDU27423.1"/>
    <property type="molecule type" value="Genomic_DNA"/>
</dbReference>
<dbReference type="EC" id="2.7.1.45" evidence="5"/>
<dbReference type="CDD" id="cd01166">
    <property type="entry name" value="KdgK"/>
    <property type="match status" value="1"/>
</dbReference>
<protein>
    <submittedName>
        <fullName evidence="5">2-dehydro-3-deoxygluconokinase</fullName>
        <ecNumber evidence="5">2.7.1.45</ecNumber>
    </submittedName>
</protein>
<comment type="similarity">
    <text evidence="1">Belongs to the carbohydrate kinase PfkB family.</text>
</comment>
<dbReference type="RefSeq" id="WP_238397743.1">
    <property type="nucleotide sequence ID" value="NZ_CP036274.1"/>
</dbReference>
<evidence type="ECO:0000256" key="1">
    <source>
        <dbReference type="ARBA" id="ARBA00010688"/>
    </source>
</evidence>
<evidence type="ECO:0000259" key="4">
    <source>
        <dbReference type="Pfam" id="PF00294"/>
    </source>
</evidence>
<evidence type="ECO:0000256" key="3">
    <source>
        <dbReference type="ARBA" id="ARBA00022777"/>
    </source>
</evidence>
<dbReference type="GO" id="GO:0008673">
    <property type="term" value="F:2-dehydro-3-deoxygluconokinase activity"/>
    <property type="evidence" value="ECO:0007669"/>
    <property type="project" value="UniProtKB-EC"/>
</dbReference>
<dbReference type="SUPFAM" id="SSF53613">
    <property type="entry name" value="Ribokinase-like"/>
    <property type="match status" value="1"/>
</dbReference>
<proteinExistence type="inferred from homology"/>
<dbReference type="KEGG" id="aagg:ETAA8_25100"/>
<dbReference type="PANTHER" id="PTHR43320">
    <property type="entry name" value="SUGAR KINASE"/>
    <property type="match status" value="1"/>
</dbReference>
<reference evidence="5 6" key="1">
    <citation type="submission" date="2019-02" db="EMBL/GenBank/DDBJ databases">
        <title>Deep-cultivation of Planctomycetes and their phenomic and genomic characterization uncovers novel biology.</title>
        <authorList>
            <person name="Wiegand S."/>
            <person name="Jogler M."/>
            <person name="Boedeker C."/>
            <person name="Pinto D."/>
            <person name="Vollmers J."/>
            <person name="Rivas-Marin E."/>
            <person name="Kohn T."/>
            <person name="Peeters S.H."/>
            <person name="Heuer A."/>
            <person name="Rast P."/>
            <person name="Oberbeckmann S."/>
            <person name="Bunk B."/>
            <person name="Jeske O."/>
            <person name="Meyerdierks A."/>
            <person name="Storesund J.E."/>
            <person name="Kallscheuer N."/>
            <person name="Luecker S."/>
            <person name="Lage O.M."/>
            <person name="Pohl T."/>
            <person name="Merkel B.J."/>
            <person name="Hornburger P."/>
            <person name="Mueller R.-W."/>
            <person name="Bruemmer F."/>
            <person name="Labrenz M."/>
            <person name="Spormann A.M."/>
            <person name="Op den Camp H."/>
            <person name="Overmann J."/>
            <person name="Amann R."/>
            <person name="Jetten M.S.M."/>
            <person name="Mascher T."/>
            <person name="Medema M.H."/>
            <person name="Devos D.P."/>
            <person name="Kaster A.-K."/>
            <person name="Ovreas L."/>
            <person name="Rohde M."/>
            <person name="Galperin M.Y."/>
            <person name="Jogler C."/>
        </authorList>
    </citation>
    <scope>NUCLEOTIDE SEQUENCE [LARGE SCALE GENOMIC DNA]</scope>
    <source>
        <strain evidence="5 6">ETA_A8</strain>
    </source>
</reference>
<sequence>MFLTFGEVMARIAPAGHLRWPQTLPGSVQVTWGGGEANVAASLAMFGHSARYLTALPKQPVAEALVTSLRGLGVDVSQIYWRKEGRLGLYFVEVGANQRGSTVLYDRSHSAISLAAATEYDFENALQDVHWLHVTGITPAISEAAAHANQKLVELAHSRGIAVSCDLNFRKKLWNWRSGTKPKDLARECMTKLLAHVDLVIANEEDAADVLGIHASGTDVTQGHIAADAYEQVARKIATEFASVKRVAITLRESISADHNNWGAMLFDVATDRAHFAPLDAAGNYQPYEIRNIVDRVGAGDSFGAGLLHALSTPAISSPDKAIAFAVAASCLKHSVQGDFNYVTVEEVTALLAGNASGRVQR</sequence>
<feature type="domain" description="Carbohydrate kinase PfkB" evidence="4">
    <location>
        <begin position="285"/>
        <end position="338"/>
    </location>
</feature>
<dbReference type="InterPro" id="IPR029056">
    <property type="entry name" value="Ribokinase-like"/>
</dbReference>
<name>A0A517YB05_9BACT</name>
<evidence type="ECO:0000313" key="6">
    <source>
        <dbReference type="Proteomes" id="UP000315017"/>
    </source>
</evidence>
<dbReference type="Gene3D" id="3.40.1190.20">
    <property type="match status" value="1"/>
</dbReference>
<keyword evidence="3 5" id="KW-0418">Kinase</keyword>
<dbReference type="Proteomes" id="UP000315017">
    <property type="component" value="Chromosome"/>
</dbReference>
<dbReference type="InterPro" id="IPR052700">
    <property type="entry name" value="Carb_kinase_PfkB-like"/>
</dbReference>
<gene>
    <name evidence="5" type="primary">kdgK</name>
    <name evidence="5" type="ORF">ETAA8_25100</name>
</gene>
<keyword evidence="6" id="KW-1185">Reference proteome</keyword>
<organism evidence="5 6">
    <name type="scientific">Anatilimnocola aggregata</name>
    <dbReference type="NCBI Taxonomy" id="2528021"/>
    <lineage>
        <taxon>Bacteria</taxon>
        <taxon>Pseudomonadati</taxon>
        <taxon>Planctomycetota</taxon>
        <taxon>Planctomycetia</taxon>
        <taxon>Pirellulales</taxon>
        <taxon>Pirellulaceae</taxon>
        <taxon>Anatilimnocola</taxon>
    </lineage>
</organism>
<accession>A0A517YB05</accession>
<dbReference type="PANTHER" id="PTHR43320:SF2">
    <property type="entry name" value="2-DEHYDRO-3-DEOXYGLUCONOKINASE_2-DEHYDRO-3-DEOXYGALACTONOKINASE"/>
    <property type="match status" value="1"/>
</dbReference>